<dbReference type="InterPro" id="IPR036291">
    <property type="entry name" value="NAD(P)-bd_dom_sf"/>
</dbReference>
<comment type="catalytic activity">
    <reaction evidence="1">
        <text>UDP-N-acetyl-alpha-D-glucosamine = UDP-N-acetyl-alpha-D-galactosamine</text>
        <dbReference type="Rhea" id="RHEA:20517"/>
        <dbReference type="ChEBI" id="CHEBI:57705"/>
        <dbReference type="ChEBI" id="CHEBI:67138"/>
        <dbReference type="EC" id="5.1.3.7"/>
    </reaction>
</comment>
<evidence type="ECO:0000256" key="9">
    <source>
        <dbReference type="RuleBase" id="RU366046"/>
    </source>
</evidence>
<dbReference type="AlphaFoldDB" id="A0A9W3AGN6"/>
<evidence type="ECO:0000256" key="3">
    <source>
        <dbReference type="ARBA" id="ARBA00001911"/>
    </source>
</evidence>
<dbReference type="EC" id="5.1.3.2" evidence="9"/>
<dbReference type="GeneID" id="106060270"/>
<comment type="catalytic activity">
    <reaction evidence="2 9">
        <text>UDP-alpha-D-glucose = UDP-alpha-D-galactose</text>
        <dbReference type="Rhea" id="RHEA:22168"/>
        <dbReference type="ChEBI" id="CHEBI:58885"/>
        <dbReference type="ChEBI" id="CHEBI:66914"/>
        <dbReference type="EC" id="5.1.3.2"/>
    </reaction>
</comment>
<evidence type="ECO:0000313" key="12">
    <source>
        <dbReference type="RefSeq" id="XP_055886278.1"/>
    </source>
</evidence>
<evidence type="ECO:0000256" key="6">
    <source>
        <dbReference type="ARBA" id="ARBA00023027"/>
    </source>
</evidence>
<dbReference type="GO" id="GO:0005829">
    <property type="term" value="C:cytosol"/>
    <property type="evidence" value="ECO:0007669"/>
    <property type="project" value="TreeGrafter"/>
</dbReference>
<protein>
    <recommendedName>
        <fullName evidence="9">UDP-glucose 4-epimerase</fullName>
        <ecNumber evidence="9">5.1.3.2</ecNumber>
    </recommendedName>
</protein>
<reference evidence="12" key="1">
    <citation type="submission" date="2025-08" db="UniProtKB">
        <authorList>
            <consortium name="RefSeq"/>
        </authorList>
    </citation>
    <scope>IDENTIFICATION</scope>
</reference>
<keyword evidence="8 9" id="KW-0413">Isomerase</keyword>
<comment type="subunit">
    <text evidence="9">Homodimer.</text>
</comment>
<dbReference type="InterPro" id="IPR016040">
    <property type="entry name" value="NAD(P)-bd_dom"/>
</dbReference>
<gene>
    <name evidence="12" type="primary">LOC106060270</name>
</gene>
<accession>A0A9W3AGN6</accession>
<dbReference type="PANTHER" id="PTHR43725:SF47">
    <property type="entry name" value="UDP-GLUCOSE 4-EPIMERASE"/>
    <property type="match status" value="1"/>
</dbReference>
<keyword evidence="6 9" id="KW-0520">NAD</keyword>
<comment type="pathway">
    <text evidence="5 9">Carbohydrate metabolism; galactose metabolism.</text>
</comment>
<dbReference type="NCBIfam" id="NF007956">
    <property type="entry name" value="PRK10675.1"/>
    <property type="match status" value="1"/>
</dbReference>
<dbReference type="GO" id="GO:0003974">
    <property type="term" value="F:UDP-N-acetylglucosamine 4-epimerase activity"/>
    <property type="evidence" value="ECO:0007669"/>
    <property type="project" value="UniProtKB-EC"/>
</dbReference>
<dbReference type="Gene3D" id="3.90.25.10">
    <property type="entry name" value="UDP-galactose 4-epimerase, domain 1"/>
    <property type="match status" value="1"/>
</dbReference>
<dbReference type="Proteomes" id="UP001165740">
    <property type="component" value="Chromosome 5"/>
</dbReference>
<dbReference type="RefSeq" id="XP_055886278.1">
    <property type="nucleotide sequence ID" value="XM_056030303.1"/>
</dbReference>
<dbReference type="GO" id="GO:0033499">
    <property type="term" value="P:galactose catabolic process via UDP-galactose, Leloir pathway"/>
    <property type="evidence" value="ECO:0007669"/>
    <property type="project" value="TreeGrafter"/>
</dbReference>
<dbReference type="PRINTS" id="PR01713">
    <property type="entry name" value="NUCEPIMERASE"/>
</dbReference>
<keyword evidence="11" id="KW-1185">Reference proteome</keyword>
<name>A0A9W3AGN6_BIOGL</name>
<proteinExistence type="inferred from homology"/>
<evidence type="ECO:0000313" key="11">
    <source>
        <dbReference type="Proteomes" id="UP001165740"/>
    </source>
</evidence>
<dbReference type="OMA" id="CAPVNPY"/>
<evidence type="ECO:0000259" key="10">
    <source>
        <dbReference type="Pfam" id="PF16363"/>
    </source>
</evidence>
<evidence type="ECO:0000256" key="2">
    <source>
        <dbReference type="ARBA" id="ARBA00000083"/>
    </source>
</evidence>
<dbReference type="CDD" id="cd05247">
    <property type="entry name" value="UDP_G4E_1_SDR_e"/>
    <property type="match status" value="1"/>
</dbReference>
<dbReference type="SUPFAM" id="SSF51735">
    <property type="entry name" value="NAD(P)-binding Rossmann-fold domains"/>
    <property type="match status" value="1"/>
</dbReference>
<keyword evidence="7" id="KW-0299">Galactose metabolism</keyword>
<dbReference type="PANTHER" id="PTHR43725">
    <property type="entry name" value="UDP-GLUCOSE 4-EPIMERASE"/>
    <property type="match status" value="1"/>
</dbReference>
<evidence type="ECO:0000256" key="7">
    <source>
        <dbReference type="ARBA" id="ARBA00023144"/>
    </source>
</evidence>
<evidence type="ECO:0000256" key="8">
    <source>
        <dbReference type="ARBA" id="ARBA00023235"/>
    </source>
</evidence>
<comment type="function">
    <text evidence="4">Catalyzes two distinct but analogous reactions: the reversible epimerization of UDP-glucose to UDP-galactose and the reversible epimerization of UDP-N-acetylglucosamine to UDP-N-acetylgalactosamine. The reaction with UDP-Gal plays a critical role in the Leloir pathway of galactose catabolism in which galactose is converted to the glycolytic intermediate glucose 6-phosphate. It contributes to the catabolism of dietary galactose and enables the endogenous biosynthesis of both UDP-Gal and UDP-GalNAc when exogenous sources are limited. Both UDP-sugar interconversions are important in the synthesis of glycoproteins and glycolipids.</text>
</comment>
<evidence type="ECO:0000256" key="4">
    <source>
        <dbReference type="ARBA" id="ARBA00002760"/>
    </source>
</evidence>
<dbReference type="Gene3D" id="3.40.50.720">
    <property type="entry name" value="NAD(P)-binding Rossmann-like Domain"/>
    <property type="match status" value="1"/>
</dbReference>
<dbReference type="GO" id="GO:0003978">
    <property type="term" value="F:UDP-glucose 4-epimerase activity"/>
    <property type="evidence" value="ECO:0007669"/>
    <property type="project" value="UniProtKB-UniRule"/>
</dbReference>
<dbReference type="InterPro" id="IPR005886">
    <property type="entry name" value="UDP_G4E"/>
</dbReference>
<keyword evidence="9" id="KW-0119">Carbohydrate metabolism</keyword>
<feature type="domain" description="NAD(P)-binding" evidence="10">
    <location>
        <begin position="23"/>
        <end position="344"/>
    </location>
</feature>
<dbReference type="Pfam" id="PF16363">
    <property type="entry name" value="GDP_Man_Dehyd"/>
    <property type="match status" value="1"/>
</dbReference>
<sequence length="364" mass="40373">MPIVAILKCLVRTMSTELKDTVLVTGGAGYVGSHTVITLVEENYKVVVIDNFANGNRESINRIEALTNTSIPCYDVDLLNKEDIQKVFKKHPDISCVIHFAALKAVGESVEKPLLYYRVNVLGTINLIEAMTDARVTKIIFSSSATVYGDPKYLPMDEKHPVGNCTSPYAKSKQFVEEILFDICRIKPEWSVMVLRYFNPVGAHSSGMIGEDPQGTPNNLTPYVSQVAIGKRAELLIYGNDYNTHDGTGVRDYLHITDLASGHIAAMKKLKESTGFKVYNLGTGKGSSVLDVVKAFEKVSGKKINYNIVNRRDGDVATMCADPAKAKAELDWTAKYTLEDMCRDLWNWQLKNPNGFRKINGLAH</sequence>
<dbReference type="OrthoDB" id="9402762at2759"/>
<evidence type="ECO:0000256" key="1">
    <source>
        <dbReference type="ARBA" id="ARBA00000014"/>
    </source>
</evidence>
<comment type="cofactor">
    <cofactor evidence="3 9">
        <name>NAD(+)</name>
        <dbReference type="ChEBI" id="CHEBI:57540"/>
    </cofactor>
</comment>
<organism evidence="11 12">
    <name type="scientific">Biomphalaria glabrata</name>
    <name type="common">Bloodfluke planorb</name>
    <name type="synonym">Freshwater snail</name>
    <dbReference type="NCBI Taxonomy" id="6526"/>
    <lineage>
        <taxon>Eukaryota</taxon>
        <taxon>Metazoa</taxon>
        <taxon>Spiralia</taxon>
        <taxon>Lophotrochozoa</taxon>
        <taxon>Mollusca</taxon>
        <taxon>Gastropoda</taxon>
        <taxon>Heterobranchia</taxon>
        <taxon>Euthyneura</taxon>
        <taxon>Panpulmonata</taxon>
        <taxon>Hygrophila</taxon>
        <taxon>Lymnaeoidea</taxon>
        <taxon>Planorbidae</taxon>
        <taxon>Biomphalaria</taxon>
    </lineage>
</organism>
<evidence type="ECO:0000256" key="5">
    <source>
        <dbReference type="ARBA" id="ARBA00004947"/>
    </source>
</evidence>
<dbReference type="NCBIfam" id="TIGR01179">
    <property type="entry name" value="galE"/>
    <property type="match status" value="1"/>
</dbReference>
<comment type="similarity">
    <text evidence="9">Belongs to the NAD(P)-dependent epimerase/dehydratase family.</text>
</comment>